<protein>
    <recommendedName>
        <fullName evidence="1">Helix-hairpin-helix DNA-binding motif class 1 domain-containing protein</fullName>
    </recommendedName>
</protein>
<reference evidence="2" key="1">
    <citation type="journal article" date="2014" name="Front. Microbiol.">
        <title>High frequency of phylogenetically diverse reductive dehalogenase-homologous genes in deep subseafloor sedimentary metagenomes.</title>
        <authorList>
            <person name="Kawai M."/>
            <person name="Futagami T."/>
            <person name="Toyoda A."/>
            <person name="Takaki Y."/>
            <person name="Nishi S."/>
            <person name="Hori S."/>
            <person name="Arai W."/>
            <person name="Tsubouchi T."/>
            <person name="Morono Y."/>
            <person name="Uchiyama I."/>
            <person name="Ito T."/>
            <person name="Fujiyama A."/>
            <person name="Inagaki F."/>
            <person name="Takami H."/>
        </authorList>
    </citation>
    <scope>NUCLEOTIDE SEQUENCE</scope>
    <source>
        <strain evidence="2">Expedition CK06-06</strain>
    </source>
</reference>
<name>X1J5D0_9ZZZZ</name>
<dbReference type="EMBL" id="BARU01038958">
    <property type="protein sequence ID" value="GAH89197.1"/>
    <property type="molecule type" value="Genomic_DNA"/>
</dbReference>
<dbReference type="SUPFAM" id="SSF47781">
    <property type="entry name" value="RuvA domain 2-like"/>
    <property type="match status" value="1"/>
</dbReference>
<gene>
    <name evidence="2" type="ORF">S03H2_60453</name>
</gene>
<dbReference type="AlphaFoldDB" id="X1J5D0"/>
<dbReference type="SMART" id="SM00278">
    <property type="entry name" value="HhH1"/>
    <property type="match status" value="1"/>
</dbReference>
<dbReference type="InterPro" id="IPR003583">
    <property type="entry name" value="Hlx-hairpin-Hlx_DNA-bd_motif"/>
</dbReference>
<dbReference type="GO" id="GO:0006281">
    <property type="term" value="P:DNA repair"/>
    <property type="evidence" value="ECO:0007669"/>
    <property type="project" value="InterPro"/>
</dbReference>
<dbReference type="Pfam" id="PF12836">
    <property type="entry name" value="HHH_3"/>
    <property type="match status" value="1"/>
</dbReference>
<organism evidence="2">
    <name type="scientific">marine sediment metagenome</name>
    <dbReference type="NCBI Taxonomy" id="412755"/>
    <lineage>
        <taxon>unclassified sequences</taxon>
        <taxon>metagenomes</taxon>
        <taxon>ecological metagenomes</taxon>
    </lineage>
</organism>
<dbReference type="InterPro" id="IPR010994">
    <property type="entry name" value="RuvA_2-like"/>
</dbReference>
<dbReference type="GO" id="GO:0003677">
    <property type="term" value="F:DNA binding"/>
    <property type="evidence" value="ECO:0007669"/>
    <property type="project" value="InterPro"/>
</dbReference>
<feature type="non-terminal residue" evidence="2">
    <location>
        <position position="71"/>
    </location>
</feature>
<comment type="caution">
    <text evidence="2">The sequence shown here is derived from an EMBL/GenBank/DDBJ whole genome shotgun (WGS) entry which is preliminary data.</text>
</comment>
<dbReference type="Gene3D" id="1.10.150.320">
    <property type="entry name" value="Photosystem II 12 kDa extrinsic protein"/>
    <property type="match status" value="1"/>
</dbReference>
<proteinExistence type="predicted"/>
<evidence type="ECO:0000259" key="1">
    <source>
        <dbReference type="SMART" id="SM00278"/>
    </source>
</evidence>
<sequence length="71" mass="7578">MDGPLCRGLLEAFKEGSRQYLATADSGAVELWAVGLTGPINVNHASQEELQVIPGIGPVLAKKIVDYRAKN</sequence>
<accession>X1J5D0</accession>
<feature type="domain" description="Helix-hairpin-helix DNA-binding motif class 1" evidence="1">
    <location>
        <begin position="48"/>
        <end position="67"/>
    </location>
</feature>
<evidence type="ECO:0000313" key="2">
    <source>
        <dbReference type="EMBL" id="GAH89197.1"/>
    </source>
</evidence>